<evidence type="ECO:0008006" key="3">
    <source>
        <dbReference type="Google" id="ProtNLM"/>
    </source>
</evidence>
<dbReference type="Proteomes" id="UP001059844">
    <property type="component" value="Chromosome"/>
</dbReference>
<organism evidence="1 2">
    <name type="scientific">Flavobacterium cerinum</name>
    <dbReference type="NCBI Taxonomy" id="2502784"/>
    <lineage>
        <taxon>Bacteria</taxon>
        <taxon>Pseudomonadati</taxon>
        <taxon>Bacteroidota</taxon>
        <taxon>Flavobacteriia</taxon>
        <taxon>Flavobacteriales</taxon>
        <taxon>Flavobacteriaceae</taxon>
        <taxon>Flavobacterium</taxon>
    </lineage>
</organism>
<dbReference type="RefSeq" id="WP_256552709.1">
    <property type="nucleotide sequence ID" value="NZ_CP101751.1"/>
</dbReference>
<sequence length="860" mass="98910">MRQFLLFFIFLSVVSGWSQDTLWIDKNSNPIENYLAEGYRIDLPNKNKTFTSTEYYITGKKKYERTATEKFGDIFIGPVRFYNEEGKIATIVTLVNNKPEGKAEFFLKDGTKSEGIYKNGELYNGTVAYEAEDYRVTMDVKDGNYNHTGIFGINNPKIGQKIFYKGKIPTRVISYDKDGKVIGDTKLIDGAFIDGIMALYDYSPFTLINTYVIKNQKNIEKSYYFKNGKVKQRTIEPQKDKNGTDSFYDQNGQIIAELETDLDTLDASNPKNGTLFLYFTDDPKNGQDSDNVEYINLYKNYELIQVKQLRPDGSILKIDYYDDLGEYLKTENYDTKSNFSHQLTYYNESSDPYEGTQITENSVRVYQAGNIISETVYYDDKTVFKKFEGKQATFYDKKGKIIGKLEYYDPYNKGAYEHYYAGDAYSLEKNTIKWMSRHQNGKLIYKVEYFSDKELLPLKETFYTENAITRELEYYKNGKTKSDILFSDSHEKKGTFFNNKGKKISEFDYVKLDGTRYTFFEENDMINTIEKYTNGTLQYEKVMVYNPSTPSIPTVIREIDYNKSGIFNVKGKPTYTATYKNGNPYNGKVVTDDDGDYYYKRIENYVNGILDGEQLLYNEQTEQVIRKTVYKNEKLILASDFYNNSIISTTPYVNDLAHGEAIYYDSDGKETAKVTYENGEAINGTEVQYENGIITSKTVYRNGEIIEKYTFTNNVLSGKVILLDESEQRYQTEAYHSDGKLKIHYTEKGDVLDGKVLYINAAGKKEYEATMKDGTIVNGTLWITPIQSFNKTNSKYIKIEKNNNTIILTGIGKDGNVTFTKSTISNAKKNSGLSEIEELSSDQLYLAPEDLDNTTNSNTH</sequence>
<proteinExistence type="predicted"/>
<gene>
    <name evidence="1" type="ORF">NOX80_07705</name>
</gene>
<dbReference type="Gene3D" id="2.20.110.10">
    <property type="entry name" value="Histone H3 K4-specific methyltransferase SET7/9 N-terminal domain"/>
    <property type="match status" value="2"/>
</dbReference>
<keyword evidence="2" id="KW-1185">Reference proteome</keyword>
<name>A0ABY5J0H2_9FLAO</name>
<evidence type="ECO:0000313" key="2">
    <source>
        <dbReference type="Proteomes" id="UP001059844"/>
    </source>
</evidence>
<dbReference type="SUPFAM" id="SSF82185">
    <property type="entry name" value="Histone H3 K4-specific methyltransferase SET7/9 N-terminal domain"/>
    <property type="match status" value="2"/>
</dbReference>
<protein>
    <recommendedName>
        <fullName evidence="3">Antitoxin component YwqK of the YwqJK toxin-antitoxin module</fullName>
    </recommendedName>
</protein>
<dbReference type="EMBL" id="CP101751">
    <property type="protein sequence ID" value="UUC47074.1"/>
    <property type="molecule type" value="Genomic_DNA"/>
</dbReference>
<evidence type="ECO:0000313" key="1">
    <source>
        <dbReference type="EMBL" id="UUC47074.1"/>
    </source>
</evidence>
<accession>A0ABY5J0H2</accession>
<reference evidence="1" key="1">
    <citation type="submission" date="2022-07" db="EMBL/GenBank/DDBJ databases">
        <title>Isolation, identification, and degradation of a PFOSA degrading strain from sewage treatment plant.</title>
        <authorList>
            <person name="Zhang L."/>
            <person name="Huo Y."/>
        </authorList>
    </citation>
    <scope>NUCLEOTIDE SEQUENCE</scope>
    <source>
        <strain evidence="1">C1</strain>
    </source>
</reference>